<proteinExistence type="predicted"/>
<accession>A0A7R9ECQ3</accession>
<name>A0A7R9ECQ3_9NEOP</name>
<dbReference type="SUPFAM" id="SSF46689">
    <property type="entry name" value="Homeodomain-like"/>
    <property type="match status" value="1"/>
</dbReference>
<protein>
    <submittedName>
        <fullName evidence="5">Uncharacterized protein</fullName>
    </submittedName>
</protein>
<dbReference type="PANTHER" id="PTHR19303:SF74">
    <property type="entry name" value="POGO TRANSPOSABLE ELEMENT WITH KRAB DOMAIN"/>
    <property type="match status" value="1"/>
</dbReference>
<comment type="subcellular location">
    <subcellularLocation>
        <location evidence="1">Nucleus</location>
    </subcellularLocation>
</comment>
<evidence type="ECO:0000259" key="4">
    <source>
        <dbReference type="Pfam" id="PF05225"/>
    </source>
</evidence>
<feature type="compositionally biased region" description="Acidic residues" evidence="2">
    <location>
        <begin position="578"/>
        <end position="587"/>
    </location>
</feature>
<dbReference type="PANTHER" id="PTHR19303">
    <property type="entry name" value="TRANSPOSON"/>
    <property type="match status" value="1"/>
</dbReference>
<dbReference type="InterPro" id="IPR007889">
    <property type="entry name" value="HTH_Psq"/>
</dbReference>
<feature type="domain" description="DDE-1" evidence="3">
    <location>
        <begin position="218"/>
        <end position="393"/>
    </location>
</feature>
<dbReference type="GO" id="GO:0003677">
    <property type="term" value="F:DNA binding"/>
    <property type="evidence" value="ECO:0007669"/>
    <property type="project" value="InterPro"/>
</dbReference>
<dbReference type="AlphaFoldDB" id="A0A7R9ECQ3"/>
<evidence type="ECO:0000259" key="3">
    <source>
        <dbReference type="Pfam" id="PF03184"/>
    </source>
</evidence>
<dbReference type="Pfam" id="PF05225">
    <property type="entry name" value="HTH_psq"/>
    <property type="match status" value="1"/>
</dbReference>
<organism evidence="5">
    <name type="scientific">Timema monikensis</name>
    <dbReference type="NCBI Taxonomy" id="170555"/>
    <lineage>
        <taxon>Eukaryota</taxon>
        <taxon>Metazoa</taxon>
        <taxon>Ecdysozoa</taxon>
        <taxon>Arthropoda</taxon>
        <taxon>Hexapoda</taxon>
        <taxon>Insecta</taxon>
        <taxon>Pterygota</taxon>
        <taxon>Neoptera</taxon>
        <taxon>Polyneoptera</taxon>
        <taxon>Phasmatodea</taxon>
        <taxon>Timematodea</taxon>
        <taxon>Timematoidea</taxon>
        <taxon>Timematidae</taxon>
        <taxon>Timema</taxon>
    </lineage>
</organism>
<dbReference type="InterPro" id="IPR004875">
    <property type="entry name" value="DDE_SF_endonuclease_dom"/>
</dbReference>
<dbReference type="Gene3D" id="3.30.420.10">
    <property type="entry name" value="Ribonuclease H-like superfamily/Ribonuclease H"/>
    <property type="match status" value="1"/>
</dbReference>
<dbReference type="GO" id="GO:0005634">
    <property type="term" value="C:nucleus"/>
    <property type="evidence" value="ECO:0007669"/>
    <property type="project" value="UniProtKB-SubCell"/>
</dbReference>
<evidence type="ECO:0000256" key="1">
    <source>
        <dbReference type="ARBA" id="ARBA00004123"/>
    </source>
</evidence>
<dbReference type="Pfam" id="PF03184">
    <property type="entry name" value="DDE_1"/>
    <property type="match status" value="1"/>
</dbReference>
<dbReference type="Gene3D" id="1.10.10.60">
    <property type="entry name" value="Homeodomain-like"/>
    <property type="match status" value="1"/>
</dbReference>
<feature type="region of interest" description="Disordered" evidence="2">
    <location>
        <begin position="551"/>
        <end position="604"/>
    </location>
</feature>
<reference evidence="5" key="1">
    <citation type="submission" date="2020-11" db="EMBL/GenBank/DDBJ databases">
        <authorList>
            <person name="Tran Van P."/>
        </authorList>
    </citation>
    <scope>NUCLEOTIDE SEQUENCE</scope>
</reference>
<feature type="compositionally biased region" description="Basic residues" evidence="2">
    <location>
        <begin position="560"/>
        <end position="573"/>
    </location>
</feature>
<dbReference type="EMBL" id="OB795060">
    <property type="protein sequence ID" value="CAD7431609.1"/>
    <property type="molecule type" value="Genomic_DNA"/>
</dbReference>
<feature type="domain" description="HTH psq-type" evidence="4">
    <location>
        <begin position="21"/>
        <end position="59"/>
    </location>
</feature>
<gene>
    <name evidence="5" type="ORF">TMSB3V08_LOCUS8336</name>
</gene>
<dbReference type="InterPro" id="IPR050863">
    <property type="entry name" value="CenT-Element_Derived"/>
</dbReference>
<evidence type="ECO:0000256" key="2">
    <source>
        <dbReference type="SAM" id="MobiDB-lite"/>
    </source>
</evidence>
<sequence length="714" mass="81084">MRYNMPRNYIKKKPPPPYSVETLQTAVADVENSNKTLREAATFYGIPATTIYYRIEGRKSSRDKIGSGRSTILDTATESLLVECLIARSKLGYPCDKEELLDLVQEFVVNNTIKTPFVNNRPGHDWYTGFMKRHPSLSLKKAEMLQKVRIDARDPEVVYDFFDMLRRVYDEHEMKDRGDFIFNCDESGFPSDPSKLRALGEKGKPLSRVSGGSGKENTTVLACVSAAGVALPPLIVFKGAAVQARHISESAYPGTTYSATSNGWMEEAAFFNWMESLFIPKVQRLRTEKELPEQKAILLFDGHASHYSLRIVQAAVANNITLLKFPSHLTDRLQPLDKCVFGPIKTLWDKTLVEFGKKQVGVGCGRLTKEKFSEFLGKVWKEGMKPANIKNGFKTTGIFPFEPLKFDRELFHPSKLEAYEAKKTKEENKRRGAEKRQFVGLEEPTAVASKHPSPSKRLFEASTSAQADTEEIQAVALDLSLRIHGETPEKPASMIDIFASKIKNIPQRKELDELRPKTSAQNIRLKRQKYAEVLTTEEVIDRLKDAEASKIKKNNAKEDKKRKRQEKQMTKKKNTTESETEDEDDPEPVLNSGSEDNNLDQESCDDTFDSIDVEDFLEPLAGTEAKIEDFVLVEFKKSNPKEKCIYYIGKVTTVLEHELQISFMRKKTKTFVFPNVPDESIVPKTDVKKIFLSPVVRRGLYNFNLNFPTELSIR</sequence>
<dbReference type="InterPro" id="IPR009057">
    <property type="entry name" value="Homeodomain-like_sf"/>
</dbReference>
<dbReference type="InterPro" id="IPR036397">
    <property type="entry name" value="RNaseH_sf"/>
</dbReference>
<evidence type="ECO:0000313" key="5">
    <source>
        <dbReference type="EMBL" id="CAD7431609.1"/>
    </source>
</evidence>